<dbReference type="AlphaFoldDB" id="A0A167AFI5"/>
<gene>
    <name evidence="1" type="ORF">CI238_13025</name>
</gene>
<proteinExistence type="predicted"/>
<name>A0A167AFI5_COLIC</name>
<dbReference type="Proteomes" id="UP000076584">
    <property type="component" value="Unassembled WGS sequence"/>
</dbReference>
<evidence type="ECO:0000313" key="1">
    <source>
        <dbReference type="EMBL" id="KZL80081.1"/>
    </source>
</evidence>
<reference evidence="1 2" key="1">
    <citation type="submission" date="2015-06" db="EMBL/GenBank/DDBJ databases">
        <title>Survival trade-offs in plant roots during colonization by closely related pathogenic and mutualistic fungi.</title>
        <authorList>
            <person name="Hacquard S."/>
            <person name="Kracher B."/>
            <person name="Hiruma K."/>
            <person name="Weinman A."/>
            <person name="Muench P."/>
            <person name="Garrido Oter R."/>
            <person name="Ver Loren van Themaat E."/>
            <person name="Dallerey J.-F."/>
            <person name="Damm U."/>
            <person name="Henrissat B."/>
            <person name="Lespinet O."/>
            <person name="Thon M."/>
            <person name="Kemen E."/>
            <person name="McHardy A.C."/>
            <person name="Schulze-Lefert P."/>
            <person name="O'Connell R.J."/>
        </authorList>
    </citation>
    <scope>NUCLEOTIDE SEQUENCE [LARGE SCALE GENOMIC DNA]</scope>
    <source>
        <strain evidence="1 2">MAFF 238704</strain>
    </source>
</reference>
<accession>A0A167AFI5</accession>
<evidence type="ECO:0000313" key="2">
    <source>
        <dbReference type="Proteomes" id="UP000076584"/>
    </source>
</evidence>
<organism evidence="1 2">
    <name type="scientific">Colletotrichum incanum</name>
    <name type="common">Soybean anthracnose fungus</name>
    <dbReference type="NCBI Taxonomy" id="1573173"/>
    <lineage>
        <taxon>Eukaryota</taxon>
        <taxon>Fungi</taxon>
        <taxon>Dikarya</taxon>
        <taxon>Ascomycota</taxon>
        <taxon>Pezizomycotina</taxon>
        <taxon>Sordariomycetes</taxon>
        <taxon>Hypocreomycetidae</taxon>
        <taxon>Glomerellales</taxon>
        <taxon>Glomerellaceae</taxon>
        <taxon>Colletotrichum</taxon>
        <taxon>Colletotrichum spaethianum species complex</taxon>
    </lineage>
</organism>
<sequence length="79" mass="8626">MLTHTSWFDIAFRTSDCAIGTPCWQRQVSGKHLQHDIAATIPACGIIGSCTDWVGIALERASETRLNDNIQKTSASHLA</sequence>
<keyword evidence="2" id="KW-1185">Reference proteome</keyword>
<protein>
    <submittedName>
        <fullName evidence="1">Uncharacterized protein</fullName>
    </submittedName>
</protein>
<comment type="caution">
    <text evidence="1">The sequence shown here is derived from an EMBL/GenBank/DDBJ whole genome shotgun (WGS) entry which is preliminary data.</text>
</comment>
<dbReference type="EMBL" id="LFIW01001980">
    <property type="protein sequence ID" value="KZL80081.1"/>
    <property type="molecule type" value="Genomic_DNA"/>
</dbReference>